<sequence>MIISVSGGKGGTGKSTVSTNLALLLKEFALVDLDVEAPNDYILLNEELYRGIPVKNFKPRFNHTYCTGCGECARVCNDNAIIMTKENRPVLLEELCSGCTACKLVCPADGAIEEDFKTVGFIYLNETKYGFPLVTGSLIEGEERTYRVVLETRKFAMERFKNLIFDTAAGAGNSTFKSLENSDLVVAVTEPTPFGARDLSKTLEITKHLRIPTVIVINKSGVGDKRPILELSKKYGAPIVGEIPYSENIVKSYFFKKPVVTENLPEAEVFHQIKEKILGVVRCR</sequence>
<protein>
    <submittedName>
        <fullName evidence="5">MinD superfamily P-loop ATPase, contains an inserted ferredoxin domain</fullName>
    </submittedName>
</protein>
<evidence type="ECO:0000256" key="2">
    <source>
        <dbReference type="ARBA" id="ARBA00023004"/>
    </source>
</evidence>
<dbReference type="Gene3D" id="3.30.70.20">
    <property type="match status" value="1"/>
</dbReference>
<evidence type="ECO:0000313" key="5">
    <source>
        <dbReference type="EMBL" id="SMO48655.1"/>
    </source>
</evidence>
<keyword evidence="3" id="KW-0411">Iron-sulfur</keyword>
<accession>A0A521BNG2</accession>
<dbReference type="Pfam" id="PF01656">
    <property type="entry name" value="CbiA"/>
    <property type="match status" value="1"/>
</dbReference>
<dbReference type="PROSITE" id="PS00198">
    <property type="entry name" value="4FE4S_FER_1"/>
    <property type="match status" value="1"/>
</dbReference>
<reference evidence="5 6" key="1">
    <citation type="submission" date="2017-05" db="EMBL/GenBank/DDBJ databases">
        <authorList>
            <person name="Varghese N."/>
            <person name="Submissions S."/>
        </authorList>
    </citation>
    <scope>NUCLEOTIDE SEQUENCE [LARGE SCALE GENOMIC DNA]</scope>
    <source>
        <strain evidence="5 6">DSM 16304</strain>
    </source>
</reference>
<keyword evidence="2" id="KW-0408">Iron</keyword>
<dbReference type="SUPFAM" id="SSF52540">
    <property type="entry name" value="P-loop containing nucleoside triphosphate hydrolases"/>
    <property type="match status" value="1"/>
</dbReference>
<gene>
    <name evidence="5" type="ORF">SAMN06269117_10657</name>
</gene>
<dbReference type="InterPro" id="IPR027417">
    <property type="entry name" value="P-loop_NTPase"/>
</dbReference>
<keyword evidence="6" id="KW-1185">Reference proteome</keyword>
<dbReference type="InterPro" id="IPR017896">
    <property type="entry name" value="4Fe4S_Fe-S-bd"/>
</dbReference>
<evidence type="ECO:0000259" key="4">
    <source>
        <dbReference type="PROSITE" id="PS51379"/>
    </source>
</evidence>
<dbReference type="Gene3D" id="3.40.50.300">
    <property type="entry name" value="P-loop containing nucleotide triphosphate hydrolases"/>
    <property type="match status" value="1"/>
</dbReference>
<dbReference type="OrthoDB" id="9800558at2"/>
<dbReference type="AlphaFoldDB" id="A0A521BNG2"/>
<dbReference type="Proteomes" id="UP000317315">
    <property type="component" value="Unassembled WGS sequence"/>
</dbReference>
<dbReference type="PROSITE" id="PS51379">
    <property type="entry name" value="4FE4S_FER_2"/>
    <property type="match status" value="2"/>
</dbReference>
<name>A0A521BNG2_9BACT</name>
<dbReference type="GO" id="GO:0051536">
    <property type="term" value="F:iron-sulfur cluster binding"/>
    <property type="evidence" value="ECO:0007669"/>
    <property type="project" value="UniProtKB-KW"/>
</dbReference>
<dbReference type="PANTHER" id="PTHR43063">
    <property type="entry name" value="4FE-4S CLUSTER CONTAINING PARA FAMILY ATPASE PROTEIN"/>
    <property type="match status" value="1"/>
</dbReference>
<dbReference type="InterPro" id="IPR017900">
    <property type="entry name" value="4Fe4S_Fe_S_CS"/>
</dbReference>
<keyword evidence="1" id="KW-0479">Metal-binding</keyword>
<dbReference type="RefSeq" id="WP_142934675.1">
    <property type="nucleotide sequence ID" value="NZ_FXTM01000006.1"/>
</dbReference>
<evidence type="ECO:0000313" key="6">
    <source>
        <dbReference type="Proteomes" id="UP000317315"/>
    </source>
</evidence>
<dbReference type="PANTHER" id="PTHR43063:SF1">
    <property type="entry name" value="4FE-4S CLUSTER CONTAINING PARA FAMILY ATPASE PROTEIN"/>
    <property type="match status" value="1"/>
</dbReference>
<organism evidence="5 6">
    <name type="scientific">Balnearium lithotrophicum</name>
    <dbReference type="NCBI Taxonomy" id="223788"/>
    <lineage>
        <taxon>Bacteria</taxon>
        <taxon>Pseudomonadati</taxon>
        <taxon>Aquificota</taxon>
        <taxon>Aquificia</taxon>
        <taxon>Desulfurobacteriales</taxon>
        <taxon>Desulfurobacteriaceae</taxon>
        <taxon>Balnearium</taxon>
    </lineage>
</organism>
<feature type="domain" description="4Fe-4S ferredoxin-type" evidence="4">
    <location>
        <begin position="87"/>
        <end position="117"/>
    </location>
</feature>
<dbReference type="SUPFAM" id="SSF54862">
    <property type="entry name" value="4Fe-4S ferredoxins"/>
    <property type="match status" value="1"/>
</dbReference>
<evidence type="ECO:0000256" key="3">
    <source>
        <dbReference type="ARBA" id="ARBA00023014"/>
    </source>
</evidence>
<dbReference type="EMBL" id="FXTM01000006">
    <property type="protein sequence ID" value="SMO48655.1"/>
    <property type="molecule type" value="Genomic_DNA"/>
</dbReference>
<feature type="domain" description="4Fe-4S ferredoxin-type" evidence="4">
    <location>
        <begin position="57"/>
        <end position="86"/>
    </location>
</feature>
<proteinExistence type="predicted"/>
<evidence type="ECO:0000256" key="1">
    <source>
        <dbReference type="ARBA" id="ARBA00022723"/>
    </source>
</evidence>
<dbReference type="GO" id="GO:0046872">
    <property type="term" value="F:metal ion binding"/>
    <property type="evidence" value="ECO:0007669"/>
    <property type="project" value="UniProtKB-KW"/>
</dbReference>
<dbReference type="InterPro" id="IPR002586">
    <property type="entry name" value="CobQ/CobB/MinD/ParA_Nub-bd_dom"/>
</dbReference>